<dbReference type="Proteomes" id="UP000265715">
    <property type="component" value="Unassembled WGS sequence"/>
</dbReference>
<dbReference type="NCBIfam" id="NF009807">
    <property type="entry name" value="PRK13291.1"/>
    <property type="match status" value="1"/>
</dbReference>
<keyword evidence="4 5" id="KW-0862">Zinc</keyword>
<feature type="domain" description="DinB-like" evidence="6">
    <location>
        <begin position="29"/>
        <end position="165"/>
    </location>
</feature>
<gene>
    <name evidence="7" type="primary">yfiT_2</name>
    <name evidence="7" type="ORF">Mterra_03741</name>
</gene>
<dbReference type="EC" id="3.-.-.-" evidence="5"/>
<dbReference type="Pfam" id="PF12867">
    <property type="entry name" value="DinB_2"/>
    <property type="match status" value="1"/>
</dbReference>
<comment type="function">
    <text evidence="5">Possible metal-dependent hydrolase.</text>
</comment>
<accession>A0A399E2S8</accession>
<keyword evidence="2 5" id="KW-0479">Metal-binding</keyword>
<protein>
    <recommendedName>
        <fullName evidence="5">Putative metal-dependent hydrolase Mterra_03741</fullName>
        <ecNumber evidence="5">3.-.-.-</ecNumber>
    </recommendedName>
</protein>
<dbReference type="EMBL" id="QXDL01000281">
    <property type="protein sequence ID" value="RIH77669.1"/>
    <property type="molecule type" value="Genomic_DNA"/>
</dbReference>
<evidence type="ECO:0000256" key="3">
    <source>
        <dbReference type="ARBA" id="ARBA00022801"/>
    </source>
</evidence>
<keyword evidence="8" id="KW-1185">Reference proteome</keyword>
<keyword evidence="3 5" id="KW-0378">Hydrolase</keyword>
<dbReference type="GO" id="GO:0016787">
    <property type="term" value="F:hydrolase activity"/>
    <property type="evidence" value="ECO:0007669"/>
    <property type="project" value="UniProtKB-UniRule"/>
</dbReference>
<organism evidence="7 8">
    <name type="scientific">Calidithermus terrae</name>
    <dbReference type="NCBI Taxonomy" id="1408545"/>
    <lineage>
        <taxon>Bacteria</taxon>
        <taxon>Thermotogati</taxon>
        <taxon>Deinococcota</taxon>
        <taxon>Deinococci</taxon>
        <taxon>Thermales</taxon>
        <taxon>Thermaceae</taxon>
        <taxon>Calidithermus</taxon>
    </lineage>
</organism>
<dbReference type="GO" id="GO:0005737">
    <property type="term" value="C:cytoplasm"/>
    <property type="evidence" value="ECO:0007669"/>
    <property type="project" value="UniProtKB-SubCell"/>
</dbReference>
<dbReference type="RefSeq" id="WP_119316602.1">
    <property type="nucleotide sequence ID" value="NZ_QXDL01000281.1"/>
</dbReference>
<evidence type="ECO:0000256" key="4">
    <source>
        <dbReference type="ARBA" id="ARBA00022833"/>
    </source>
</evidence>
<comment type="similarity">
    <text evidence="5">Belongs to the metal hydrolase YfiT family.</text>
</comment>
<dbReference type="SUPFAM" id="SSF109854">
    <property type="entry name" value="DinB/YfiT-like putative metalloenzymes"/>
    <property type="match status" value="1"/>
</dbReference>
<feature type="binding site" evidence="5">
    <location>
        <position position="161"/>
    </location>
    <ligand>
        <name>Zn(2+)</name>
        <dbReference type="ChEBI" id="CHEBI:29105"/>
    </ligand>
</feature>
<comment type="subunit">
    <text evidence="5">Homodimer.</text>
</comment>
<evidence type="ECO:0000256" key="2">
    <source>
        <dbReference type="ARBA" id="ARBA00022723"/>
    </source>
</evidence>
<feature type="binding site" evidence="5">
    <location>
        <position position="65"/>
    </location>
    <ligand>
        <name>Zn(2+)</name>
        <dbReference type="ChEBI" id="CHEBI:29105"/>
    </ligand>
</feature>
<sequence>MSDPRYPIGRFQAPPVITPEVREGWLQVLAQTPAHLRAAVEGLSEAQLDTPYREGGWTVRQVVHHVPDSHLNSYVRFKLALTEEAPAIKPYDEQAWARLADSRDTPVEVSLRLLEALHRRWVVLLRGLKEEDWQRSFVHPESGPTTLARALGLYAWHGSHHVAHITELRKRMGW</sequence>
<evidence type="ECO:0000313" key="7">
    <source>
        <dbReference type="EMBL" id="RIH77669.1"/>
    </source>
</evidence>
<reference evidence="7 8" key="1">
    <citation type="submission" date="2018-08" db="EMBL/GenBank/DDBJ databases">
        <title>Meiothermus terrae DSM 26712 genome sequencing project.</title>
        <authorList>
            <person name="Da Costa M.S."/>
            <person name="Albuquerque L."/>
            <person name="Raposo P."/>
            <person name="Froufe H.J.C."/>
            <person name="Barroso C.S."/>
            <person name="Egas C."/>
        </authorList>
    </citation>
    <scope>NUCLEOTIDE SEQUENCE [LARGE SCALE GENOMIC DNA]</scope>
    <source>
        <strain evidence="7 8">DSM 26712</strain>
    </source>
</reference>
<evidence type="ECO:0000313" key="8">
    <source>
        <dbReference type="Proteomes" id="UP000265715"/>
    </source>
</evidence>
<feature type="binding site" evidence="5">
    <location>
        <position position="157"/>
    </location>
    <ligand>
        <name>Zn(2+)</name>
        <dbReference type="ChEBI" id="CHEBI:29105"/>
    </ligand>
</feature>
<dbReference type="InterPro" id="IPR034660">
    <property type="entry name" value="DinB/YfiT-like"/>
</dbReference>
<keyword evidence="1 5" id="KW-0963">Cytoplasm</keyword>
<evidence type="ECO:0000256" key="5">
    <source>
        <dbReference type="HAMAP-Rule" id="MF_01256"/>
    </source>
</evidence>
<name>A0A399E2S8_9DEIN</name>
<dbReference type="AlphaFoldDB" id="A0A399E2S8"/>
<dbReference type="OrthoDB" id="9796039at2"/>
<dbReference type="Gene3D" id="1.20.120.450">
    <property type="entry name" value="dinb family like domain"/>
    <property type="match status" value="1"/>
</dbReference>
<dbReference type="InterPro" id="IPR024775">
    <property type="entry name" value="DinB-like"/>
</dbReference>
<evidence type="ECO:0000256" key="1">
    <source>
        <dbReference type="ARBA" id="ARBA00022490"/>
    </source>
</evidence>
<dbReference type="GO" id="GO:0008270">
    <property type="term" value="F:zinc ion binding"/>
    <property type="evidence" value="ECO:0007669"/>
    <property type="project" value="UniProtKB-UniRule"/>
</dbReference>
<comment type="cofactor">
    <cofactor evidence="5">
        <name>Zn(2+)</name>
        <dbReference type="ChEBI" id="CHEBI:29105"/>
    </cofactor>
    <text evidence="5">Binds 1 zinc ion per subunit.</text>
</comment>
<comment type="subcellular location">
    <subcellularLocation>
        <location evidence="5">Cytoplasm</location>
    </subcellularLocation>
</comment>
<proteinExistence type="inferred from homology"/>
<comment type="caution">
    <text evidence="7">The sequence shown here is derived from an EMBL/GenBank/DDBJ whole genome shotgun (WGS) entry which is preliminary data.</text>
</comment>
<dbReference type="InterPro" id="IPR023774">
    <property type="entry name" value="Put_metal_dep_hydrolase_YfiT"/>
</dbReference>
<dbReference type="HAMAP" id="MF_01256">
    <property type="entry name" value="YfiT_hydrol"/>
    <property type="match status" value="1"/>
</dbReference>
<evidence type="ECO:0000259" key="6">
    <source>
        <dbReference type="Pfam" id="PF12867"/>
    </source>
</evidence>